<protein>
    <recommendedName>
        <fullName evidence="2">BppU N-terminal domain-containing protein</fullName>
    </recommendedName>
</protein>
<dbReference type="HOGENOM" id="CLU_782539_0_0_9"/>
<evidence type="ECO:0000313" key="3">
    <source>
        <dbReference type="EMBL" id="EEU31034.1"/>
    </source>
</evidence>
<feature type="coiled-coil region" evidence="1">
    <location>
        <begin position="173"/>
        <end position="200"/>
    </location>
</feature>
<gene>
    <name evidence="3" type="ORF">HMPREF0501_00439</name>
</gene>
<proteinExistence type="predicted"/>
<keyword evidence="1" id="KW-0175">Coiled coil</keyword>
<sequence>MDSNVLNIDWSSDQYNWIQARQYDSAMRQVLVQVYRGDGSADSPQVPFDLTGCNVVLEGVLPDKTHRIYDSKHCVMLDATGGQFRFDFPAQAFALAGSYAQIFFRIMKEGQSIATLEFNMEIMADRVISGLVASDYITPFNDLYDKLSAIIANADGDLKKFKETWDATIKAFLATYTKDFNDLQDVISRLESRVQDIVAEVKANDVVTMSMLARYAGCPVMIGIAHLELGTNSQGLPDIYPSVHAYAGKYGAGIGGAGETPAGGSTVYDVNVRAVRNEPTEVELFVSPDNIHGFMSDLDMSDPDASFGGSFVYVYSGIFTIVLEFKGATVTKFDVANDFVANFKDTQPAKTTSN</sequence>
<keyword evidence="4" id="KW-1185">Reference proteome</keyword>
<feature type="domain" description="BppU N-terminal" evidence="2">
    <location>
        <begin position="15"/>
        <end position="147"/>
    </location>
</feature>
<dbReference type="EMBL" id="GG698802">
    <property type="protein sequence ID" value="EEU31034.1"/>
    <property type="molecule type" value="Genomic_DNA"/>
</dbReference>
<dbReference type="STRING" id="575594.HMPREF0501_00439"/>
<dbReference type="AlphaFoldDB" id="C7XUS3"/>
<dbReference type="InterPro" id="IPR018913">
    <property type="entry name" value="BppU_N"/>
</dbReference>
<dbReference type="Gene3D" id="2.60.40.3350">
    <property type="match status" value="1"/>
</dbReference>
<evidence type="ECO:0000313" key="4">
    <source>
        <dbReference type="Proteomes" id="UP000003987"/>
    </source>
</evidence>
<dbReference type="eggNOG" id="ENOG5030IEZ">
    <property type="taxonomic scope" value="Bacteria"/>
</dbReference>
<name>C7XUS3_9LACO</name>
<organism evidence="3 4">
    <name type="scientific">Limosilactobacillus coleohominis 101-4-CHN</name>
    <dbReference type="NCBI Taxonomy" id="575594"/>
    <lineage>
        <taxon>Bacteria</taxon>
        <taxon>Bacillati</taxon>
        <taxon>Bacillota</taxon>
        <taxon>Bacilli</taxon>
        <taxon>Lactobacillales</taxon>
        <taxon>Lactobacillaceae</taxon>
        <taxon>Limosilactobacillus</taxon>
    </lineage>
</organism>
<reference evidence="3 4" key="1">
    <citation type="submission" date="2009-06" db="EMBL/GenBank/DDBJ databases">
        <title>The Genome Sequence of Lactobacillus coleohominis strain 101-4-CHN.</title>
        <authorList>
            <consortium name="The Broad Institute Genome Sequencing Platform"/>
            <person name="Ward D."/>
            <person name="Young S.K."/>
            <person name="Zeng Q."/>
            <person name="Koehrsen M."/>
            <person name="Alvarado L."/>
            <person name="Berlin A."/>
            <person name="Borenstein D."/>
            <person name="Chen Z."/>
            <person name="Engels R."/>
            <person name="Freedman E."/>
            <person name="Gellesch M."/>
            <person name="Goldberg J."/>
            <person name="Griggs A."/>
            <person name="Gujja S."/>
            <person name="Heiman D."/>
            <person name="Hepburn T."/>
            <person name="Howarth C."/>
            <person name="Jen D."/>
            <person name="Larson L."/>
            <person name="Lewis B."/>
            <person name="Mehta T."/>
            <person name="Park D."/>
            <person name="Pearson M."/>
            <person name="Roberts A."/>
            <person name="Saif S."/>
            <person name="Shea T."/>
            <person name="Shenoy N."/>
            <person name="Sisk P."/>
            <person name="Stolte C."/>
            <person name="Sykes S."/>
            <person name="Walk T."/>
            <person name="White J."/>
            <person name="Yandava C."/>
            <person name="Liu Y."/>
            <person name="Xu Q."/>
            <person name="Lander E."/>
            <person name="Nusbaum C."/>
            <person name="Galagan J."/>
            <person name="Birren B."/>
        </authorList>
    </citation>
    <scope>NUCLEOTIDE SEQUENCE [LARGE SCALE GENOMIC DNA]</scope>
    <source>
        <strain evidence="3 4">101-4-CHN</strain>
    </source>
</reference>
<dbReference type="Proteomes" id="UP000003987">
    <property type="component" value="Unassembled WGS sequence"/>
</dbReference>
<dbReference type="Pfam" id="PF10651">
    <property type="entry name" value="BppU_N"/>
    <property type="match status" value="1"/>
</dbReference>
<evidence type="ECO:0000259" key="2">
    <source>
        <dbReference type="Pfam" id="PF10651"/>
    </source>
</evidence>
<evidence type="ECO:0000256" key="1">
    <source>
        <dbReference type="SAM" id="Coils"/>
    </source>
</evidence>
<accession>C7XUS3</accession>